<dbReference type="OrthoDB" id="5452240at2"/>
<dbReference type="EMBL" id="CP000859">
    <property type="protein sequence ID" value="ABW68788.1"/>
    <property type="molecule type" value="Genomic_DNA"/>
</dbReference>
<gene>
    <name evidence="1" type="ordered locus">Dole_2985</name>
</gene>
<dbReference type="CDD" id="cd09731">
    <property type="entry name" value="Cse2_I-E"/>
    <property type="match status" value="1"/>
</dbReference>
<keyword evidence="2" id="KW-1185">Reference proteome</keyword>
<organism evidence="1 2">
    <name type="scientific">Desulfosudis oleivorans (strain DSM 6200 / JCM 39069 / Hxd3)</name>
    <name type="common">Desulfococcus oleovorans</name>
    <dbReference type="NCBI Taxonomy" id="96561"/>
    <lineage>
        <taxon>Bacteria</taxon>
        <taxon>Pseudomonadati</taxon>
        <taxon>Thermodesulfobacteriota</taxon>
        <taxon>Desulfobacteria</taxon>
        <taxon>Desulfobacterales</taxon>
        <taxon>Desulfosudaceae</taxon>
        <taxon>Desulfosudis</taxon>
    </lineage>
</organism>
<dbReference type="STRING" id="96561.Dole_2985"/>
<proteinExistence type="predicted"/>
<reference evidence="1 2" key="1">
    <citation type="submission" date="2007-10" db="EMBL/GenBank/DDBJ databases">
        <title>Complete sequence of Desulfococcus oleovorans Hxd3.</title>
        <authorList>
            <consortium name="US DOE Joint Genome Institute"/>
            <person name="Copeland A."/>
            <person name="Lucas S."/>
            <person name="Lapidus A."/>
            <person name="Barry K."/>
            <person name="Glavina del Rio T."/>
            <person name="Dalin E."/>
            <person name="Tice H."/>
            <person name="Pitluck S."/>
            <person name="Kiss H."/>
            <person name="Brettin T."/>
            <person name="Bruce D."/>
            <person name="Detter J.C."/>
            <person name="Han C."/>
            <person name="Schmutz J."/>
            <person name="Larimer F."/>
            <person name="Land M."/>
            <person name="Hauser L."/>
            <person name="Kyrpides N."/>
            <person name="Kim E."/>
            <person name="Wawrik B."/>
            <person name="Richardson P."/>
        </authorList>
    </citation>
    <scope>NUCLEOTIDE SEQUENCE [LARGE SCALE GENOMIC DNA]</scope>
    <source>
        <strain evidence="2">DSM 6200 / JCM 39069 / Hxd3</strain>
    </source>
</reference>
<dbReference type="NCBIfam" id="TIGR02548">
    <property type="entry name" value="casB_cse2"/>
    <property type="match status" value="1"/>
</dbReference>
<dbReference type="eggNOG" id="ENOG50318W0">
    <property type="taxonomic scope" value="Bacteria"/>
</dbReference>
<name>A8ZZ15_DESOH</name>
<dbReference type="InterPro" id="IPR013382">
    <property type="entry name" value="CRISPR-assoc_prot_Cse2"/>
</dbReference>
<dbReference type="RefSeq" id="WP_012176399.1">
    <property type="nucleotide sequence ID" value="NC_009943.1"/>
</dbReference>
<dbReference type="Pfam" id="PF09485">
    <property type="entry name" value="CRISPR_Cse2"/>
    <property type="match status" value="1"/>
</dbReference>
<evidence type="ECO:0000313" key="1">
    <source>
        <dbReference type="EMBL" id="ABW68788.1"/>
    </source>
</evidence>
<evidence type="ECO:0000313" key="2">
    <source>
        <dbReference type="Proteomes" id="UP000008561"/>
    </source>
</evidence>
<dbReference type="AlphaFoldDB" id="A8ZZ15"/>
<protein>
    <submittedName>
        <fullName evidence="1">CRISPR-associated protein, Cse2 family</fullName>
    </submittedName>
</protein>
<dbReference type="InterPro" id="IPR038287">
    <property type="entry name" value="Cse2_sf"/>
</dbReference>
<dbReference type="Gene3D" id="1.10.520.40">
    <property type="entry name" value="CRISPR-associated protein Cse2"/>
    <property type="match status" value="1"/>
</dbReference>
<dbReference type="Proteomes" id="UP000008561">
    <property type="component" value="Chromosome"/>
</dbReference>
<sequence length="192" mass="22674">MSEYYYLDAESCQLLQRWHHWLDNNRGDRARLRRAERPEDVLLTEAFFNFLKQMPNSWQEQKPIFSSAAVAGLLSHVKADHQVVSKGYQPKDEKKSKKMASFSEQLATSIKGDRGAMSELRFQQLQKSRTTDEFYRRMVRAIRLLDGRVNILSLANDIIQWHKEHDREFDRKPANRLAVRWATDYFSVLPNN</sequence>
<accession>A8ZZ15</accession>
<dbReference type="KEGG" id="dol:Dole_2985"/>
<dbReference type="HOGENOM" id="CLU_104968_0_0_7"/>